<dbReference type="AlphaFoldDB" id="A0A9W9XM40"/>
<dbReference type="Pfam" id="PF08242">
    <property type="entry name" value="Methyltransf_12"/>
    <property type="match status" value="1"/>
</dbReference>
<gene>
    <name evidence="3" type="ORF">N7463_010881</name>
</gene>
<protein>
    <submittedName>
        <fullName evidence="3">Acyl transferase/acyl hydrolase/lysophospholipase</fullName>
    </submittedName>
</protein>
<dbReference type="SUPFAM" id="SSF53335">
    <property type="entry name" value="S-adenosyl-L-methionine-dependent methyltransferases"/>
    <property type="match status" value="1"/>
</dbReference>
<dbReference type="InterPro" id="IPR050444">
    <property type="entry name" value="Polyketide_Synthase"/>
</dbReference>
<dbReference type="GO" id="GO:0016740">
    <property type="term" value="F:transferase activity"/>
    <property type="evidence" value="ECO:0007669"/>
    <property type="project" value="UniProtKB-KW"/>
</dbReference>
<dbReference type="OrthoDB" id="4455258at2759"/>
<proteinExistence type="predicted"/>
<dbReference type="InterPro" id="IPR013217">
    <property type="entry name" value="Methyltransf_12"/>
</dbReference>
<evidence type="ECO:0000313" key="4">
    <source>
        <dbReference type="Proteomes" id="UP001149954"/>
    </source>
</evidence>
<reference evidence="3" key="2">
    <citation type="journal article" date="2023" name="IMA Fungus">
        <title>Comparative genomic study of the Penicillium genus elucidates a diverse pangenome and 15 lateral gene transfer events.</title>
        <authorList>
            <person name="Petersen C."/>
            <person name="Sorensen T."/>
            <person name="Nielsen M.R."/>
            <person name="Sondergaard T.E."/>
            <person name="Sorensen J.L."/>
            <person name="Fitzpatrick D.A."/>
            <person name="Frisvad J.C."/>
            <person name="Nielsen K.L."/>
        </authorList>
    </citation>
    <scope>NUCLEOTIDE SEQUENCE</scope>
    <source>
        <strain evidence="3">IBT 29495</strain>
    </source>
</reference>
<evidence type="ECO:0000259" key="2">
    <source>
        <dbReference type="Pfam" id="PF08242"/>
    </source>
</evidence>
<reference evidence="3" key="1">
    <citation type="submission" date="2022-12" db="EMBL/GenBank/DDBJ databases">
        <authorList>
            <person name="Petersen C."/>
        </authorList>
    </citation>
    <scope>NUCLEOTIDE SEQUENCE</scope>
    <source>
        <strain evidence="3">IBT 29495</strain>
    </source>
</reference>
<comment type="caution">
    <text evidence="3">The sequence shown here is derived from an EMBL/GenBank/DDBJ whole genome shotgun (WGS) entry which is preliminary data.</text>
</comment>
<dbReference type="PANTHER" id="PTHR45681">
    <property type="entry name" value="POLYKETIDE SYNTHASE 44-RELATED"/>
    <property type="match status" value="1"/>
</dbReference>
<dbReference type="EMBL" id="JAPWDS010000006">
    <property type="protein sequence ID" value="KAJ5494794.1"/>
    <property type="molecule type" value="Genomic_DNA"/>
</dbReference>
<dbReference type="PANTHER" id="PTHR45681:SF6">
    <property type="entry name" value="POLYKETIDE SYNTHASE 37"/>
    <property type="match status" value="1"/>
</dbReference>
<keyword evidence="4" id="KW-1185">Reference proteome</keyword>
<organism evidence="3 4">
    <name type="scientific">Penicillium fimorum</name>
    <dbReference type="NCBI Taxonomy" id="1882269"/>
    <lineage>
        <taxon>Eukaryota</taxon>
        <taxon>Fungi</taxon>
        <taxon>Dikarya</taxon>
        <taxon>Ascomycota</taxon>
        <taxon>Pezizomycotina</taxon>
        <taxon>Eurotiomycetes</taxon>
        <taxon>Eurotiomycetidae</taxon>
        <taxon>Eurotiales</taxon>
        <taxon>Aspergillaceae</taxon>
        <taxon>Penicillium</taxon>
    </lineage>
</organism>
<dbReference type="GO" id="GO:0016787">
    <property type="term" value="F:hydrolase activity"/>
    <property type="evidence" value="ECO:0007669"/>
    <property type="project" value="UniProtKB-KW"/>
</dbReference>
<dbReference type="Proteomes" id="UP001149954">
    <property type="component" value="Unassembled WGS sequence"/>
</dbReference>
<keyword evidence="1 3" id="KW-0808">Transferase</keyword>
<dbReference type="CDD" id="cd02440">
    <property type="entry name" value="AdoMet_MTases"/>
    <property type="match status" value="1"/>
</dbReference>
<evidence type="ECO:0000256" key="1">
    <source>
        <dbReference type="ARBA" id="ARBA00022679"/>
    </source>
</evidence>
<feature type="domain" description="Methyltransferase type 12" evidence="2">
    <location>
        <begin position="25"/>
        <end position="119"/>
    </location>
</feature>
<keyword evidence="3" id="KW-0378">Hydrolase</keyword>
<evidence type="ECO:0000313" key="3">
    <source>
        <dbReference type="EMBL" id="KAJ5494794.1"/>
    </source>
</evidence>
<dbReference type="Gene3D" id="3.40.50.150">
    <property type="entry name" value="Vaccinia Virus protein VP39"/>
    <property type="match status" value="1"/>
</dbReference>
<dbReference type="InterPro" id="IPR029063">
    <property type="entry name" value="SAM-dependent_MTases_sf"/>
</dbReference>
<accession>A0A9W9XM40</accession>
<name>A0A9W9XM40_9EURO</name>
<sequence length="443" mass="49505">MNTYLEEMARIVGQFSHRFPHMNILEIGSGTGGATGIILQCLNGAFSSYTYTDISSGFFEKAKEKFAEHRSHMIFKVCNIEKSPAEQGYVEGSYDLVIASLALHATRNIGETMQNARKLSPCVEANVWEKMMQKTGFSGITSHTPHNSSFPLPLAVIACQAVDDKVSFLREPLLSSNESLGGDIFGDELDESVSLHCKEIRHIDGLDEAAAAELHFSGTVVFLADLLDESTFKRISFTQLKALQDIFNQSKNILWATCGAQADSPYKNMFIGLQRSVTLELTHVRSQVLGFATPSEINFDFIVRKLLQLDANSVWDEKSQLKDILWYNEPEIRIEKQQVTIPRIRISPARNNRYNSSRKLLTRDVNVKNTSLFIMPQDSKFVVKESRRPIIPASEALSSAIRVTGKSKAFISLGEASQNGSVVQLSGFARPRTDWMYHCYASV</sequence>